<comment type="caution">
    <text evidence="2">The sequence shown here is derived from an EMBL/GenBank/DDBJ whole genome shotgun (WGS) entry which is preliminary data.</text>
</comment>
<name>A0A918C9J8_9DEIO</name>
<reference evidence="2" key="1">
    <citation type="journal article" date="2014" name="Int. J. Syst. Evol. Microbiol.">
        <title>Complete genome sequence of Corynebacterium casei LMG S-19264T (=DSM 44701T), isolated from a smear-ripened cheese.</title>
        <authorList>
            <consortium name="US DOE Joint Genome Institute (JGI-PGF)"/>
            <person name="Walter F."/>
            <person name="Albersmeier A."/>
            <person name="Kalinowski J."/>
            <person name="Ruckert C."/>
        </authorList>
    </citation>
    <scope>NUCLEOTIDE SEQUENCE</scope>
    <source>
        <strain evidence="2">JCM 31311</strain>
    </source>
</reference>
<evidence type="ECO:0000313" key="3">
    <source>
        <dbReference type="Proteomes" id="UP000603865"/>
    </source>
</evidence>
<feature type="region of interest" description="Disordered" evidence="1">
    <location>
        <begin position="1"/>
        <end position="35"/>
    </location>
</feature>
<dbReference type="Proteomes" id="UP000603865">
    <property type="component" value="Unassembled WGS sequence"/>
</dbReference>
<keyword evidence="3" id="KW-1185">Reference proteome</keyword>
<organism evidence="2 3">
    <name type="scientific">Deinococcus ruber</name>
    <dbReference type="NCBI Taxonomy" id="1848197"/>
    <lineage>
        <taxon>Bacteria</taxon>
        <taxon>Thermotogati</taxon>
        <taxon>Deinococcota</taxon>
        <taxon>Deinococci</taxon>
        <taxon>Deinococcales</taxon>
        <taxon>Deinococcaceae</taxon>
        <taxon>Deinococcus</taxon>
    </lineage>
</organism>
<sequence length="71" mass="7555">MSSRTAATPTRHTPQELVRSKKTPVSGTPKAGPVCKTVIRDHHPEVPNLEAKKNALALLGPILPRPAQAAD</sequence>
<accession>A0A918C9J8</accession>
<gene>
    <name evidence="2" type="ORF">GCM10008957_25760</name>
</gene>
<evidence type="ECO:0000313" key="2">
    <source>
        <dbReference type="EMBL" id="GGR11617.1"/>
    </source>
</evidence>
<dbReference type="EMBL" id="BMQL01000013">
    <property type="protein sequence ID" value="GGR11617.1"/>
    <property type="molecule type" value="Genomic_DNA"/>
</dbReference>
<proteinExistence type="predicted"/>
<evidence type="ECO:0000256" key="1">
    <source>
        <dbReference type="SAM" id="MobiDB-lite"/>
    </source>
</evidence>
<protein>
    <submittedName>
        <fullName evidence="2">Uncharacterized protein</fullName>
    </submittedName>
</protein>
<dbReference type="AlphaFoldDB" id="A0A918C9J8"/>
<feature type="compositionally biased region" description="Polar residues" evidence="1">
    <location>
        <begin position="1"/>
        <end position="12"/>
    </location>
</feature>
<reference evidence="2" key="2">
    <citation type="submission" date="2020-09" db="EMBL/GenBank/DDBJ databases">
        <authorList>
            <person name="Sun Q."/>
            <person name="Ohkuma M."/>
        </authorList>
    </citation>
    <scope>NUCLEOTIDE SEQUENCE</scope>
    <source>
        <strain evidence="2">JCM 31311</strain>
    </source>
</reference>